<dbReference type="PANTHER" id="PTHR42852:SF6">
    <property type="entry name" value="THIOL:DISULFIDE INTERCHANGE PROTEIN DSBE"/>
    <property type="match status" value="1"/>
</dbReference>
<evidence type="ECO:0000256" key="4">
    <source>
        <dbReference type="ARBA" id="ARBA00023284"/>
    </source>
</evidence>
<dbReference type="GO" id="GO:0017004">
    <property type="term" value="P:cytochrome complex assembly"/>
    <property type="evidence" value="ECO:0007669"/>
    <property type="project" value="UniProtKB-KW"/>
</dbReference>
<dbReference type="PROSITE" id="PS51352">
    <property type="entry name" value="THIOREDOXIN_2"/>
    <property type="match status" value="1"/>
</dbReference>
<evidence type="ECO:0000313" key="7">
    <source>
        <dbReference type="Proteomes" id="UP000595894"/>
    </source>
</evidence>
<dbReference type="RefSeq" id="WP_202094426.1">
    <property type="nucleotide sequence ID" value="NZ_CP061035.1"/>
</dbReference>
<dbReference type="InterPro" id="IPR017937">
    <property type="entry name" value="Thioredoxin_CS"/>
</dbReference>
<dbReference type="Proteomes" id="UP000595894">
    <property type="component" value="Chromosome"/>
</dbReference>
<dbReference type="InterPro" id="IPR050553">
    <property type="entry name" value="Thioredoxin_ResA/DsbE_sf"/>
</dbReference>
<keyword evidence="2" id="KW-0201">Cytochrome c-type biogenesis</keyword>
<dbReference type="InterPro" id="IPR013740">
    <property type="entry name" value="Redoxin"/>
</dbReference>
<evidence type="ECO:0000256" key="3">
    <source>
        <dbReference type="ARBA" id="ARBA00023157"/>
    </source>
</evidence>
<evidence type="ECO:0000256" key="2">
    <source>
        <dbReference type="ARBA" id="ARBA00022748"/>
    </source>
</evidence>
<dbReference type="GO" id="GO:0030313">
    <property type="term" value="C:cell envelope"/>
    <property type="evidence" value="ECO:0007669"/>
    <property type="project" value="UniProtKB-SubCell"/>
</dbReference>
<dbReference type="SUPFAM" id="SSF52833">
    <property type="entry name" value="Thioredoxin-like"/>
    <property type="match status" value="1"/>
</dbReference>
<accession>A0A974S4M2</accession>
<dbReference type="Pfam" id="PF08534">
    <property type="entry name" value="Redoxin"/>
    <property type="match status" value="1"/>
</dbReference>
<comment type="subcellular location">
    <subcellularLocation>
        <location evidence="1">Cell envelope</location>
    </subcellularLocation>
</comment>
<evidence type="ECO:0000313" key="6">
    <source>
        <dbReference type="EMBL" id="QQV77681.1"/>
    </source>
</evidence>
<evidence type="ECO:0000256" key="1">
    <source>
        <dbReference type="ARBA" id="ARBA00004196"/>
    </source>
</evidence>
<reference evidence="7" key="1">
    <citation type="submission" date="2020-09" db="EMBL/GenBank/DDBJ databases">
        <title>Sphingomonas sp., a new species isolated from pork steak.</title>
        <authorList>
            <person name="Heidler von Heilborn D."/>
        </authorList>
    </citation>
    <scope>NUCLEOTIDE SEQUENCE [LARGE SCALE GENOMIC DNA]</scope>
</reference>
<dbReference type="AlphaFoldDB" id="A0A974S4M2"/>
<dbReference type="Gene3D" id="3.40.30.10">
    <property type="entry name" value="Glutaredoxin"/>
    <property type="match status" value="1"/>
</dbReference>
<gene>
    <name evidence="6" type="ORF">H5J25_02465</name>
</gene>
<name>A0A974S4M2_9SPHN</name>
<dbReference type="GO" id="GO:0015036">
    <property type="term" value="F:disulfide oxidoreductase activity"/>
    <property type="evidence" value="ECO:0007669"/>
    <property type="project" value="UniProtKB-ARBA"/>
</dbReference>
<keyword evidence="7" id="KW-1185">Reference proteome</keyword>
<proteinExistence type="predicted"/>
<organism evidence="6 7">
    <name type="scientific">Sphingomonas aliaeris</name>
    <dbReference type="NCBI Taxonomy" id="2759526"/>
    <lineage>
        <taxon>Bacteria</taxon>
        <taxon>Pseudomonadati</taxon>
        <taxon>Pseudomonadota</taxon>
        <taxon>Alphaproteobacteria</taxon>
        <taxon>Sphingomonadales</taxon>
        <taxon>Sphingomonadaceae</taxon>
        <taxon>Sphingomonas</taxon>
    </lineage>
</organism>
<dbReference type="PROSITE" id="PS00194">
    <property type="entry name" value="THIOREDOXIN_1"/>
    <property type="match status" value="1"/>
</dbReference>
<evidence type="ECO:0000259" key="5">
    <source>
        <dbReference type="PROSITE" id="PS51352"/>
    </source>
</evidence>
<sequence>MKRHRVRWLLWVPLFAFLLFLGLFARGLLRPADRTIGSKLVGQSMPDIALPAASMTRPGLVSGRATGRAGLINVFASWCVPCASEAPQLAALADAGVPIDGIAIRDRPEDLERFLGQYGNPYRSIGSDVDSRVQMALGSSGVPETFVVDRSGVIRAQKIGEIRPEDVPGLIAAVKALQ</sequence>
<protein>
    <submittedName>
        <fullName evidence="6">Redoxin family protein</fullName>
    </submittedName>
</protein>
<dbReference type="KEGG" id="sari:H5J25_02465"/>
<dbReference type="EMBL" id="CP061035">
    <property type="protein sequence ID" value="QQV77681.1"/>
    <property type="molecule type" value="Genomic_DNA"/>
</dbReference>
<dbReference type="InterPro" id="IPR013766">
    <property type="entry name" value="Thioredoxin_domain"/>
</dbReference>
<dbReference type="InterPro" id="IPR036249">
    <property type="entry name" value="Thioredoxin-like_sf"/>
</dbReference>
<keyword evidence="4" id="KW-0676">Redox-active center</keyword>
<dbReference type="PANTHER" id="PTHR42852">
    <property type="entry name" value="THIOL:DISULFIDE INTERCHANGE PROTEIN DSBE"/>
    <property type="match status" value="1"/>
</dbReference>
<keyword evidence="3" id="KW-1015">Disulfide bond</keyword>
<feature type="domain" description="Thioredoxin" evidence="5">
    <location>
        <begin position="39"/>
        <end position="178"/>
    </location>
</feature>